<protein>
    <submittedName>
        <fullName evidence="7">LALA0S08e04500g1_1</fullName>
    </submittedName>
</protein>
<keyword evidence="3" id="KW-0472">Membrane</keyword>
<dbReference type="SUPFAM" id="SSF52025">
    <property type="entry name" value="PA domain"/>
    <property type="match status" value="1"/>
</dbReference>
<reference evidence="7 8" key="1">
    <citation type="submission" date="2014-12" db="EMBL/GenBank/DDBJ databases">
        <authorList>
            <person name="Neuveglise Cecile"/>
        </authorList>
    </citation>
    <scope>NUCLEOTIDE SEQUENCE [LARGE SCALE GENOMIC DNA]</scope>
    <source>
        <strain evidence="7 8">CBS 12615</strain>
    </source>
</reference>
<evidence type="ECO:0000259" key="5">
    <source>
        <dbReference type="Pfam" id="PF04253"/>
    </source>
</evidence>
<dbReference type="Gene3D" id="3.50.30.30">
    <property type="match status" value="1"/>
</dbReference>
<feature type="region of interest" description="Disordered" evidence="2">
    <location>
        <begin position="302"/>
        <end position="328"/>
    </location>
</feature>
<organism evidence="7 8">
    <name type="scientific">Lachancea lanzarotensis</name>
    <dbReference type="NCBI Taxonomy" id="1245769"/>
    <lineage>
        <taxon>Eukaryota</taxon>
        <taxon>Fungi</taxon>
        <taxon>Dikarya</taxon>
        <taxon>Ascomycota</taxon>
        <taxon>Saccharomycotina</taxon>
        <taxon>Saccharomycetes</taxon>
        <taxon>Saccharomycetales</taxon>
        <taxon>Saccharomycetaceae</taxon>
        <taxon>Lachancea</taxon>
    </lineage>
</organism>
<dbReference type="Gene3D" id="1.20.930.40">
    <property type="entry name" value="Transferrin receptor-like, dimerisation domain"/>
    <property type="match status" value="1"/>
</dbReference>
<dbReference type="Proteomes" id="UP000054304">
    <property type="component" value="Unassembled WGS sequence"/>
</dbReference>
<dbReference type="Pfam" id="PF04389">
    <property type="entry name" value="Peptidase_M28"/>
    <property type="match status" value="1"/>
</dbReference>
<dbReference type="CDD" id="cd02121">
    <property type="entry name" value="PA_GCPII_like"/>
    <property type="match status" value="1"/>
</dbReference>
<feature type="region of interest" description="Disordered" evidence="2">
    <location>
        <begin position="1"/>
        <end position="25"/>
    </location>
</feature>
<feature type="domain" description="PA" evidence="4">
    <location>
        <begin position="206"/>
        <end position="281"/>
    </location>
</feature>
<dbReference type="FunFam" id="3.40.630.10:FF:000101">
    <property type="entry name" value="N-acetylated alpha-linked acidic dipeptidase like 1"/>
    <property type="match status" value="1"/>
</dbReference>
<evidence type="ECO:0000259" key="6">
    <source>
        <dbReference type="Pfam" id="PF04389"/>
    </source>
</evidence>
<dbReference type="AlphaFoldDB" id="A0A0C7N6L1"/>
<accession>A0A0C7N6L1</accession>
<feature type="transmembrane region" description="Helical" evidence="3">
    <location>
        <begin position="56"/>
        <end position="75"/>
    </location>
</feature>
<name>A0A0C7N6L1_9SACH</name>
<dbReference type="RefSeq" id="XP_022629740.1">
    <property type="nucleotide sequence ID" value="XM_022771129.1"/>
</dbReference>
<dbReference type="InterPro" id="IPR039373">
    <property type="entry name" value="Peptidase_M28B"/>
</dbReference>
<dbReference type="OrthoDB" id="5841748at2759"/>
<dbReference type="GeneID" id="34687036"/>
<dbReference type="InterPro" id="IPR036757">
    <property type="entry name" value="TFR-like_dimer_dom_sf"/>
</dbReference>
<proteinExistence type="inferred from homology"/>
<dbReference type="EMBL" id="LN736367">
    <property type="protein sequence ID" value="CEP63526.1"/>
    <property type="molecule type" value="Genomic_DNA"/>
</dbReference>
<dbReference type="InterPro" id="IPR046450">
    <property type="entry name" value="PA_dom_sf"/>
</dbReference>
<dbReference type="InterPro" id="IPR003137">
    <property type="entry name" value="PA_domain"/>
</dbReference>
<dbReference type="SUPFAM" id="SSF47672">
    <property type="entry name" value="Transferrin receptor-like dimerisation domain"/>
    <property type="match status" value="1"/>
</dbReference>
<feature type="domain" description="Peptidase M28" evidence="6">
    <location>
        <begin position="392"/>
        <end position="581"/>
    </location>
</feature>
<feature type="domain" description="Transferrin receptor-like dimerisation" evidence="5">
    <location>
        <begin position="663"/>
        <end position="775"/>
    </location>
</feature>
<dbReference type="InterPro" id="IPR007484">
    <property type="entry name" value="Peptidase_M28"/>
</dbReference>
<keyword evidence="3" id="KW-0812">Transmembrane</keyword>
<dbReference type="GO" id="GO:0004180">
    <property type="term" value="F:carboxypeptidase activity"/>
    <property type="evidence" value="ECO:0007669"/>
    <property type="project" value="TreeGrafter"/>
</dbReference>
<evidence type="ECO:0000256" key="1">
    <source>
        <dbReference type="ARBA" id="ARBA00005634"/>
    </source>
</evidence>
<comment type="similarity">
    <text evidence="1">Belongs to the peptidase M28 family. M28B subfamily.</text>
</comment>
<dbReference type="HOGENOM" id="CLU_005688_2_0_1"/>
<evidence type="ECO:0000256" key="3">
    <source>
        <dbReference type="SAM" id="Phobius"/>
    </source>
</evidence>
<dbReference type="Pfam" id="PF04253">
    <property type="entry name" value="TFR_dimer"/>
    <property type="match status" value="1"/>
</dbReference>
<evidence type="ECO:0000259" key="4">
    <source>
        <dbReference type="Pfam" id="PF02225"/>
    </source>
</evidence>
<dbReference type="SUPFAM" id="SSF53187">
    <property type="entry name" value="Zn-dependent exopeptidases"/>
    <property type="match status" value="1"/>
</dbReference>
<keyword evidence="8" id="KW-1185">Reference proteome</keyword>
<gene>
    <name evidence="7" type="ORF">LALA0_S08e04500g</name>
</gene>
<sequence>MADDDNQQEGNESTPLIRTGRPRENSVASMLARGRSNTINGLKTGYDTVRRHKVQFMYALLGSVLLYLGFTLAFLPRTSLARDFRRLHFNKFTRAETYRVYLESLQRENHAKEHVRAYTSHRHLTGDSEALKYTVNQLKALGFSPKLEKYYPWLNEPVETGLSLWVDEEKVFESSMIEDCLEEDPSSCGPEQVPAFHGYSANGKVTARFVYCNYGSLEDYEFLRREGIDLSGKIHIIRYSVLFRGLKVKNAEANGASAVILYTDTFDDGNVTEANGYKAYPFGPARNSGGFQRGSVEYFTEAPGDPTTPGYASKSPDTKRMSPLGRVPTIPSIPMSQKDISKILPYLNNRGSPFDVQGNVDGFNYYSGPSDKNVELTVVNEQEYKIKEITDVLVEIPGILHGSAIVIGNHRDSWTVGGVGDPNSGSSVLLEVARGLSELLKKGWKPLRTIQLASWDGEEPAMLGSTEYGEDHASKLQKQVLAYFNLDTTITGSQFKCESNPLLSGLLPRSAALTRFAGKPGKSLLQVWEEQSDAYVGVLGSGTDFAVFQHHLGIPSANFRFAGNGKDDAVYQYHTNYDTYTWLETFVDPEYFLHNTMAIFTGMSVLMLSENEVVYFNSQDYAREIQSHYKQWHTLLNHTFRGHNYIQGKAHNLSRLISHIETNVSAEFDRQTAALRKSVVRDYPWYKFYKKIAIYVKLVKTNSKLKRLDRLFVTDRGLKDRPWMKHSIYGPDKQLGYAGDVLPGLHEAILAENPTEIVEWLNILDEQLTLVQDLLSA</sequence>
<dbReference type="Pfam" id="PF02225">
    <property type="entry name" value="PA"/>
    <property type="match status" value="1"/>
</dbReference>
<dbReference type="InterPro" id="IPR007365">
    <property type="entry name" value="TFR-like_dimer_dom"/>
</dbReference>
<evidence type="ECO:0000256" key="2">
    <source>
        <dbReference type="SAM" id="MobiDB-lite"/>
    </source>
</evidence>
<keyword evidence="3" id="KW-1133">Transmembrane helix</keyword>
<dbReference type="PANTHER" id="PTHR10404:SF46">
    <property type="entry name" value="VACUOLAR PROTEIN SORTING-ASSOCIATED PROTEIN 70"/>
    <property type="match status" value="1"/>
</dbReference>
<evidence type="ECO:0000313" key="8">
    <source>
        <dbReference type="Proteomes" id="UP000054304"/>
    </source>
</evidence>
<dbReference type="PANTHER" id="PTHR10404">
    <property type="entry name" value="N-ACETYLATED-ALPHA-LINKED ACIDIC DIPEPTIDASE"/>
    <property type="match status" value="1"/>
</dbReference>
<evidence type="ECO:0000313" key="7">
    <source>
        <dbReference type="EMBL" id="CEP63526.1"/>
    </source>
</evidence>
<dbReference type="Gene3D" id="3.40.630.10">
    <property type="entry name" value="Zn peptidases"/>
    <property type="match status" value="1"/>
</dbReference>